<accession>A0A1K2HC61</accession>
<dbReference type="Proteomes" id="UP000185655">
    <property type="component" value="Unassembled WGS sequence"/>
</dbReference>
<dbReference type="OrthoDB" id="2242552at2"/>
<protein>
    <submittedName>
        <fullName evidence="1">Ribosomal-protein-serine acetyltransferase</fullName>
    </submittedName>
</protein>
<dbReference type="EMBL" id="FPKS01000005">
    <property type="protein sequence ID" value="SFZ74137.1"/>
    <property type="molecule type" value="Genomic_DNA"/>
</dbReference>
<evidence type="ECO:0000313" key="2">
    <source>
        <dbReference type="Proteomes" id="UP000185655"/>
    </source>
</evidence>
<name>A0A1K2HC61_9LACT</name>
<organism evidence="1 2">
    <name type="scientific">Pseudolactococcus chungangensis CAU 28 = DSM 22330</name>
    <dbReference type="NCBI Taxonomy" id="1122154"/>
    <lineage>
        <taxon>Bacteria</taxon>
        <taxon>Bacillati</taxon>
        <taxon>Bacillota</taxon>
        <taxon>Bacilli</taxon>
        <taxon>Lactobacillales</taxon>
        <taxon>Streptococcaceae</taxon>
        <taxon>Pseudolactococcus</taxon>
    </lineage>
</organism>
<dbReference type="AlphaFoldDB" id="A0A1K2HC61"/>
<sequence length="77" mass="9044">MLPKICRKEKELGIKIDYIEMEDNGHFGIFNDLPVILINQNLDKIDTSLTILHEMAYFLNGECDKYITNHFQNDNLE</sequence>
<reference evidence="1 2" key="1">
    <citation type="submission" date="2016-11" db="EMBL/GenBank/DDBJ databases">
        <authorList>
            <person name="Jaros S."/>
            <person name="Januszkiewicz K."/>
            <person name="Wedrychowicz H."/>
        </authorList>
    </citation>
    <scope>NUCLEOTIDE SEQUENCE [LARGE SCALE GENOMIC DNA]</scope>
    <source>
        <strain evidence="1 2">DSM 22330</strain>
    </source>
</reference>
<gene>
    <name evidence="1" type="ORF">SAMN02746068_01129</name>
</gene>
<dbReference type="GO" id="GO:0016740">
    <property type="term" value="F:transferase activity"/>
    <property type="evidence" value="ECO:0007669"/>
    <property type="project" value="UniProtKB-KW"/>
</dbReference>
<evidence type="ECO:0000313" key="1">
    <source>
        <dbReference type="EMBL" id="SFZ74137.1"/>
    </source>
</evidence>
<proteinExistence type="predicted"/>
<dbReference type="RefSeq" id="WP_031365994.1">
    <property type="nucleotide sequence ID" value="NZ_FPKS01000005.1"/>
</dbReference>
<keyword evidence="1" id="KW-0808">Transferase</keyword>